<evidence type="ECO:0000256" key="2">
    <source>
        <dbReference type="SAM" id="MobiDB-lite"/>
    </source>
</evidence>
<sequence>MDTSDPGSSDVGLVCGRLFDPCSLHDTPPSGRCPNGHKYRIRKPLSKKTVERVNLASSIESKGSDADMPCTWCFRKGLKCRMSEKSARCGECVKRGRQCDGVLVSSSLERLSKTEKKLEDDEEAAEEALAKLQEDLSHAVNRLRRIRQIKKKVKERSDEAFRRGIQELDEEDSLLPALNAHEYYVESDLAFMGVTSDADWPSLGLGELPEESGVGETASAAAGSSSS</sequence>
<evidence type="ECO:0008006" key="7">
    <source>
        <dbReference type="Google" id="ProtNLM"/>
    </source>
</evidence>
<dbReference type="EMBL" id="MPSH01000102">
    <property type="protein sequence ID" value="PNH26201.1"/>
    <property type="molecule type" value="Genomic_DNA"/>
</dbReference>
<evidence type="ECO:0000313" key="6">
    <source>
        <dbReference type="Proteomes" id="UP000236305"/>
    </source>
</evidence>
<reference evidence="5 6" key="1">
    <citation type="submission" date="2017-12" db="EMBL/GenBank/DDBJ databases">
        <title>Comparative genomics yields insights into virulence evolution of Verticillium dahliae.</title>
        <authorList>
            <person name="Fan R."/>
            <person name="Armitage A.D."/>
            <person name="Cascant-Lopez E."/>
            <person name="Sobczyk M."/>
            <person name="Cockerton H.M."/>
            <person name="Harrison R.J."/>
        </authorList>
    </citation>
    <scope>NUCLEOTIDE SEQUENCE [LARGE SCALE GENOMIC DNA]</scope>
    <source>
        <strain evidence="5 6">12008</strain>
    </source>
</reference>
<evidence type="ECO:0000313" key="4">
    <source>
        <dbReference type="EMBL" id="PNH26382.1"/>
    </source>
</evidence>
<proteinExistence type="predicted"/>
<comment type="caution">
    <text evidence="5">The sequence shown here is derived from an EMBL/GenBank/DDBJ whole genome shotgun (WGS) entry which is preliminary data.</text>
</comment>
<evidence type="ECO:0000313" key="3">
    <source>
        <dbReference type="EMBL" id="PNH26201.1"/>
    </source>
</evidence>
<dbReference type="EMBL" id="MPSH01000033">
    <property type="protein sequence ID" value="PNH28538.1"/>
    <property type="molecule type" value="Genomic_DNA"/>
</dbReference>
<evidence type="ECO:0000313" key="5">
    <source>
        <dbReference type="EMBL" id="PNH28538.1"/>
    </source>
</evidence>
<dbReference type="EMBL" id="MPSH01000068">
    <property type="protein sequence ID" value="PNH26382.1"/>
    <property type="molecule type" value="Genomic_DNA"/>
</dbReference>
<keyword evidence="1" id="KW-0175">Coiled coil</keyword>
<dbReference type="AlphaFoldDB" id="A0AA44WBK2"/>
<evidence type="ECO:0000256" key="1">
    <source>
        <dbReference type="SAM" id="Coils"/>
    </source>
</evidence>
<name>A0AA44WBK2_VERDA</name>
<gene>
    <name evidence="4" type="ORF">BJF96_g10294</name>
    <name evidence="3" type="ORF">BJF96_g10482</name>
    <name evidence="5" type="ORF">BJF96_g8225</name>
</gene>
<dbReference type="Proteomes" id="UP000236305">
    <property type="component" value="Unassembled WGS sequence"/>
</dbReference>
<feature type="region of interest" description="Disordered" evidence="2">
    <location>
        <begin position="202"/>
        <end position="227"/>
    </location>
</feature>
<organism evidence="5 6">
    <name type="scientific">Verticillium dahliae</name>
    <name type="common">Verticillium wilt</name>
    <dbReference type="NCBI Taxonomy" id="27337"/>
    <lineage>
        <taxon>Eukaryota</taxon>
        <taxon>Fungi</taxon>
        <taxon>Dikarya</taxon>
        <taxon>Ascomycota</taxon>
        <taxon>Pezizomycotina</taxon>
        <taxon>Sordariomycetes</taxon>
        <taxon>Hypocreomycetidae</taxon>
        <taxon>Glomerellales</taxon>
        <taxon>Plectosphaerellaceae</taxon>
        <taxon>Verticillium</taxon>
    </lineage>
</organism>
<accession>A0AA44WBK2</accession>
<protein>
    <recommendedName>
        <fullName evidence="7">Zn(2)-C6 fungal-type domain-containing protein</fullName>
    </recommendedName>
</protein>
<feature type="coiled-coil region" evidence="1">
    <location>
        <begin position="108"/>
        <end position="149"/>
    </location>
</feature>
<feature type="compositionally biased region" description="Low complexity" evidence="2">
    <location>
        <begin position="211"/>
        <end position="227"/>
    </location>
</feature>